<dbReference type="InterPro" id="IPR025441">
    <property type="entry name" value="DUF4181"/>
</dbReference>
<gene>
    <name evidence="2" type="ORF">JOC95_002887</name>
</gene>
<keyword evidence="1" id="KW-0812">Transmembrane</keyword>
<accession>A0ABS2P233</accession>
<evidence type="ECO:0000256" key="1">
    <source>
        <dbReference type="SAM" id="Phobius"/>
    </source>
</evidence>
<evidence type="ECO:0008006" key="4">
    <source>
        <dbReference type="Google" id="ProtNLM"/>
    </source>
</evidence>
<keyword evidence="3" id="KW-1185">Reference proteome</keyword>
<dbReference type="EMBL" id="JAFBED010000006">
    <property type="protein sequence ID" value="MBM7621014.1"/>
    <property type="molecule type" value="Genomic_DNA"/>
</dbReference>
<dbReference type="Pfam" id="PF13789">
    <property type="entry name" value="DUF4181"/>
    <property type="match status" value="1"/>
</dbReference>
<keyword evidence="1" id="KW-0472">Membrane</keyword>
<protein>
    <recommendedName>
        <fullName evidence="4">DUF4181 domain-containing protein</fullName>
    </recommendedName>
</protein>
<sequence length="125" mass="14735">MVVVFLMISTQFIVRKIFKIEKKKSSLSYNFVNETHKKVDLSLRFVGLISLIAFNMYSYENGYTFTHFTVGLLLFLIILDLENAYFHWKFAHESKQYFLILSGTAMVIIIYILLLPVGLMERFFL</sequence>
<dbReference type="Proteomes" id="UP000737402">
    <property type="component" value="Unassembled WGS sequence"/>
</dbReference>
<name>A0ABS2P233_9BACI</name>
<proteinExistence type="predicted"/>
<evidence type="ECO:0000313" key="2">
    <source>
        <dbReference type="EMBL" id="MBM7621014.1"/>
    </source>
</evidence>
<feature type="transmembrane region" description="Helical" evidence="1">
    <location>
        <begin position="41"/>
        <end position="59"/>
    </location>
</feature>
<organism evidence="2 3">
    <name type="scientific">Sutcliffiella tianshenii</name>
    <dbReference type="NCBI Taxonomy" id="1463404"/>
    <lineage>
        <taxon>Bacteria</taxon>
        <taxon>Bacillati</taxon>
        <taxon>Bacillota</taxon>
        <taxon>Bacilli</taxon>
        <taxon>Bacillales</taxon>
        <taxon>Bacillaceae</taxon>
        <taxon>Sutcliffiella</taxon>
    </lineage>
</organism>
<keyword evidence="1" id="KW-1133">Transmembrane helix</keyword>
<comment type="caution">
    <text evidence="2">The sequence shown here is derived from an EMBL/GenBank/DDBJ whole genome shotgun (WGS) entry which is preliminary data.</text>
</comment>
<evidence type="ECO:0000313" key="3">
    <source>
        <dbReference type="Proteomes" id="UP000737402"/>
    </source>
</evidence>
<feature type="transmembrane region" description="Helical" evidence="1">
    <location>
        <begin position="65"/>
        <end position="85"/>
    </location>
</feature>
<reference evidence="2 3" key="1">
    <citation type="submission" date="2021-01" db="EMBL/GenBank/DDBJ databases">
        <title>Genomic Encyclopedia of Type Strains, Phase IV (KMG-IV): sequencing the most valuable type-strain genomes for metagenomic binning, comparative biology and taxonomic classification.</title>
        <authorList>
            <person name="Goeker M."/>
        </authorList>
    </citation>
    <scope>NUCLEOTIDE SEQUENCE [LARGE SCALE GENOMIC DNA]</scope>
    <source>
        <strain evidence="2 3">DSM 25879</strain>
    </source>
</reference>
<feature type="transmembrane region" description="Helical" evidence="1">
    <location>
        <begin position="97"/>
        <end position="119"/>
    </location>
</feature>